<gene>
    <name evidence="1" type="ORF">B0H22_1151</name>
</gene>
<proteinExistence type="predicted"/>
<reference evidence="1 2" key="1">
    <citation type="submission" date="2018-02" db="EMBL/GenBank/DDBJ databases">
        <title>Subsurface microbial communities from deep shales in Ohio and West Virginia, USA.</title>
        <authorList>
            <person name="Wrighton K."/>
        </authorList>
    </citation>
    <scope>NUCLEOTIDE SEQUENCE [LARGE SCALE GENOMIC DNA]</scope>
    <source>
        <strain evidence="1 2">DSM 10369</strain>
    </source>
</reference>
<accession>A0A314ZL64</accession>
<dbReference type="EMBL" id="PVBU01000015">
    <property type="protein sequence ID" value="PQV41876.1"/>
    <property type="molecule type" value="Genomic_DNA"/>
</dbReference>
<protein>
    <submittedName>
        <fullName evidence="1">Uncharacterized protein</fullName>
    </submittedName>
</protein>
<comment type="caution">
    <text evidence="1">The sequence shown here is derived from an EMBL/GenBank/DDBJ whole genome shotgun (WGS) entry which is preliminary data.</text>
</comment>
<organism evidence="1 2">
    <name type="scientific">Methanohalophilus euhalobius</name>
    <dbReference type="NCBI Taxonomy" id="51203"/>
    <lineage>
        <taxon>Archaea</taxon>
        <taxon>Methanobacteriati</taxon>
        <taxon>Methanobacteriota</taxon>
        <taxon>Stenosarchaea group</taxon>
        <taxon>Methanomicrobia</taxon>
        <taxon>Methanosarcinales</taxon>
        <taxon>Methanosarcinaceae</taxon>
        <taxon>Methanohalophilus</taxon>
    </lineage>
</organism>
<sequence>LKPVFDVIISQKTIVTGCLLDVKNVVMRTMPT</sequence>
<name>A0A314ZL64_9EURY</name>
<dbReference type="Proteomes" id="UP000251060">
    <property type="component" value="Unassembled WGS sequence"/>
</dbReference>
<dbReference type="AlphaFoldDB" id="A0A314ZL64"/>
<feature type="non-terminal residue" evidence="1">
    <location>
        <position position="1"/>
    </location>
</feature>
<evidence type="ECO:0000313" key="2">
    <source>
        <dbReference type="Proteomes" id="UP000251060"/>
    </source>
</evidence>
<evidence type="ECO:0000313" key="1">
    <source>
        <dbReference type="EMBL" id="PQV41876.1"/>
    </source>
</evidence>